<dbReference type="WBParaSite" id="maker-unitig_22466-snap-gene-0.2-mRNA-1">
    <property type="protein sequence ID" value="maker-unitig_22466-snap-gene-0.2-mRNA-1"/>
    <property type="gene ID" value="maker-unitig_22466-snap-gene-0.2"/>
</dbReference>
<feature type="chain" id="PRO_5009318588" evidence="1">
    <location>
        <begin position="31"/>
        <end position="486"/>
    </location>
</feature>
<dbReference type="Proteomes" id="UP000095280">
    <property type="component" value="Unplaced"/>
</dbReference>
<sequence>GLSKQARELQFLTTVLAYFLLSCPAETVDSTKLDCQPSGLRDANGPMRRQFMERVDCCYSPWCACSCRSRTATVTMVLSQIKLLESAYNPKFTESGQIEKTGFKVTLSQYLPVHCISGEQNLEPQRIASILNRQANARPLRDRAYARKINLRCLSSTQLAQPIRVLQKPDLGLLGRLMASPTPRDLLEHNFMMNEPNTTGLTCLDPVEFDRLSPQMMVFVFSLYSRVLDPLVLTVQARMRDRMGNDSSELTVPLYIKSAEWKSDVYFNFTRFGLYTDPPDPSCRMSGFIIILTDADGNEETEGPYCAPSPPIVVMASEQVDGNIASRLFKMNAVSWRPRITLSRTRTTRSPGMDLDLRPLRSRNESESLSHYYEFSLDVFTLDVCLNSKLLMSESINGSFSKETTLCGYKKGEKFSTISSFSISFKLKQDASRMKFEPCSEPGWISLQQLPATRTSVQALGLLGCKPQWSAQGLAGTWSASRARMR</sequence>
<keyword evidence="1" id="KW-0732">Signal</keyword>
<proteinExistence type="predicted"/>
<protein>
    <submittedName>
        <fullName evidence="3">DUF1619 domain-containing protein</fullName>
    </submittedName>
</protein>
<keyword evidence="2" id="KW-1185">Reference proteome</keyword>
<reference evidence="3" key="1">
    <citation type="submission" date="2016-11" db="UniProtKB">
        <authorList>
            <consortium name="WormBaseParasite"/>
        </authorList>
    </citation>
    <scope>IDENTIFICATION</scope>
</reference>
<evidence type="ECO:0000313" key="3">
    <source>
        <dbReference type="WBParaSite" id="maker-unitig_22466-snap-gene-0.2-mRNA-1"/>
    </source>
</evidence>
<feature type="signal peptide" evidence="1">
    <location>
        <begin position="1"/>
        <end position="30"/>
    </location>
</feature>
<organism evidence="2 3">
    <name type="scientific">Macrostomum lignano</name>
    <dbReference type="NCBI Taxonomy" id="282301"/>
    <lineage>
        <taxon>Eukaryota</taxon>
        <taxon>Metazoa</taxon>
        <taxon>Spiralia</taxon>
        <taxon>Lophotrochozoa</taxon>
        <taxon>Platyhelminthes</taxon>
        <taxon>Rhabditophora</taxon>
        <taxon>Macrostomorpha</taxon>
        <taxon>Macrostomida</taxon>
        <taxon>Macrostomidae</taxon>
        <taxon>Macrostomum</taxon>
    </lineage>
</organism>
<accession>A0A1I8F6L0</accession>
<evidence type="ECO:0000313" key="2">
    <source>
        <dbReference type="Proteomes" id="UP000095280"/>
    </source>
</evidence>
<name>A0A1I8F6L0_9PLAT</name>
<evidence type="ECO:0000256" key="1">
    <source>
        <dbReference type="SAM" id="SignalP"/>
    </source>
</evidence>
<dbReference type="AlphaFoldDB" id="A0A1I8F6L0"/>